<gene>
    <name evidence="1" type="ORF">E2K98_18245</name>
</gene>
<dbReference type="InterPro" id="IPR006379">
    <property type="entry name" value="HAD-SF_hydro_IIB"/>
</dbReference>
<comment type="caution">
    <text evidence="1">The sequence shown here is derived from an EMBL/GenBank/DDBJ whole genome shotgun (WGS) entry which is preliminary data.</text>
</comment>
<sequence length="294" mass="33618">MSLIAIDLDGTLLNHQIEISEENIKAIQFAQENGIEVVISTGRAYFDVRRICEKAGLSTVVIGTNGATIHSKDEMLLSAAAIEKNEVQSILQWLDEWNFYYEVFTNKAIYTIRKDRENFDHEIQMMKRAGGDGNRNELVEEAERQLDQYGYVFVENYDDILKQKEDFYNIVVCSFDEKKLEESRKHFQEYGSLTVVSSAHHNIEITSKYASKGIALEKLCSLTNCSLEHAMAIGDSDNDRSMFQKVKYSVAMGNAKREIKEICTMATLKNDEDGVAHAIYRYFNNLVIQPNTIY</sequence>
<name>A0A4R5VP12_9BACI</name>
<dbReference type="RefSeq" id="WP_133336609.1">
    <property type="nucleotide sequence ID" value="NZ_SMYO01000008.1"/>
</dbReference>
<dbReference type="InterPro" id="IPR000150">
    <property type="entry name" value="Cof"/>
</dbReference>
<dbReference type="NCBIfam" id="TIGR01484">
    <property type="entry name" value="HAD-SF-IIB"/>
    <property type="match status" value="1"/>
</dbReference>
<dbReference type="CDD" id="cd07516">
    <property type="entry name" value="HAD_Pase"/>
    <property type="match status" value="1"/>
</dbReference>
<dbReference type="AlphaFoldDB" id="A0A4R5VP12"/>
<dbReference type="SUPFAM" id="SSF56784">
    <property type="entry name" value="HAD-like"/>
    <property type="match status" value="1"/>
</dbReference>
<accession>A0A4R5VP12</accession>
<reference evidence="1 2" key="1">
    <citation type="submission" date="2019-03" db="EMBL/GenBank/DDBJ databases">
        <title>Bacillus niacini sp. nov. a Nicotinate-Metabolizing Mesophile Isolated from Soil.</title>
        <authorList>
            <person name="Zhang G."/>
        </authorList>
    </citation>
    <scope>NUCLEOTIDE SEQUENCE [LARGE SCALE GENOMIC DNA]</scope>
    <source>
        <strain evidence="1 2">WN066</strain>
    </source>
</reference>
<dbReference type="EMBL" id="SMYO01000008">
    <property type="protein sequence ID" value="TDK59860.1"/>
    <property type="molecule type" value="Genomic_DNA"/>
</dbReference>
<dbReference type="NCBIfam" id="TIGR00099">
    <property type="entry name" value="Cof-subfamily"/>
    <property type="match status" value="1"/>
</dbReference>
<dbReference type="GO" id="GO:0016791">
    <property type="term" value="F:phosphatase activity"/>
    <property type="evidence" value="ECO:0007669"/>
    <property type="project" value="UniProtKB-ARBA"/>
</dbReference>
<protein>
    <submittedName>
        <fullName evidence="1">HAD family phosphatase</fullName>
    </submittedName>
</protein>
<dbReference type="Gene3D" id="3.40.50.1000">
    <property type="entry name" value="HAD superfamily/HAD-like"/>
    <property type="match status" value="1"/>
</dbReference>
<dbReference type="InterPro" id="IPR036412">
    <property type="entry name" value="HAD-like_sf"/>
</dbReference>
<evidence type="ECO:0000313" key="2">
    <source>
        <dbReference type="Proteomes" id="UP000295132"/>
    </source>
</evidence>
<dbReference type="InterPro" id="IPR023214">
    <property type="entry name" value="HAD_sf"/>
</dbReference>
<dbReference type="Gene3D" id="3.30.1240.10">
    <property type="match status" value="1"/>
</dbReference>
<dbReference type="Pfam" id="PF08282">
    <property type="entry name" value="Hydrolase_3"/>
    <property type="match status" value="1"/>
</dbReference>
<dbReference type="PANTHER" id="PTHR10000:SF55">
    <property type="entry name" value="5-AMINO-6-(5-PHOSPHO-D-RIBITYLAMINO)URACIL PHOSPHATASE YCSE"/>
    <property type="match status" value="1"/>
</dbReference>
<dbReference type="SFLD" id="SFLDG01140">
    <property type="entry name" value="C2.B:_Phosphomannomutase_and_P"/>
    <property type="match status" value="1"/>
</dbReference>
<dbReference type="PROSITE" id="PS01229">
    <property type="entry name" value="COF_2"/>
    <property type="match status" value="1"/>
</dbReference>
<dbReference type="SFLD" id="SFLDG01144">
    <property type="entry name" value="C2.B.4:_PGP_Like"/>
    <property type="match status" value="1"/>
</dbReference>
<dbReference type="PANTHER" id="PTHR10000">
    <property type="entry name" value="PHOSPHOSERINE PHOSPHATASE"/>
    <property type="match status" value="1"/>
</dbReference>
<dbReference type="GO" id="GO:0000287">
    <property type="term" value="F:magnesium ion binding"/>
    <property type="evidence" value="ECO:0007669"/>
    <property type="project" value="TreeGrafter"/>
</dbReference>
<proteinExistence type="predicted"/>
<dbReference type="Proteomes" id="UP000295132">
    <property type="component" value="Unassembled WGS sequence"/>
</dbReference>
<dbReference type="PROSITE" id="PS01228">
    <property type="entry name" value="COF_1"/>
    <property type="match status" value="1"/>
</dbReference>
<dbReference type="SFLD" id="SFLDS00003">
    <property type="entry name" value="Haloacid_Dehalogenase"/>
    <property type="match status" value="1"/>
</dbReference>
<dbReference type="GO" id="GO:0005829">
    <property type="term" value="C:cytosol"/>
    <property type="evidence" value="ECO:0007669"/>
    <property type="project" value="TreeGrafter"/>
</dbReference>
<evidence type="ECO:0000313" key="1">
    <source>
        <dbReference type="EMBL" id="TDK59860.1"/>
    </source>
</evidence>
<organism evidence="1 2">
    <name type="scientific">Bacillus salipaludis</name>
    <dbReference type="NCBI Taxonomy" id="2547811"/>
    <lineage>
        <taxon>Bacteria</taxon>
        <taxon>Bacillati</taxon>
        <taxon>Bacillota</taxon>
        <taxon>Bacilli</taxon>
        <taxon>Bacillales</taxon>
        <taxon>Bacillaceae</taxon>
        <taxon>Bacillus</taxon>
    </lineage>
</organism>